<dbReference type="Proteomes" id="UP001595476">
    <property type="component" value="Unassembled WGS sequence"/>
</dbReference>
<dbReference type="InterPro" id="IPR032710">
    <property type="entry name" value="NTF2-like_dom_sf"/>
</dbReference>
<proteinExistence type="predicted"/>
<reference evidence="3" key="1">
    <citation type="journal article" date="2019" name="Int. J. Syst. Evol. Microbiol.">
        <title>The Global Catalogue of Microorganisms (GCM) 10K type strain sequencing project: providing services to taxonomists for standard genome sequencing and annotation.</title>
        <authorList>
            <consortium name="The Broad Institute Genomics Platform"/>
            <consortium name="The Broad Institute Genome Sequencing Center for Infectious Disease"/>
            <person name="Wu L."/>
            <person name="Ma J."/>
        </authorList>
    </citation>
    <scope>NUCLEOTIDE SEQUENCE [LARGE SCALE GENOMIC DNA]</scope>
    <source>
        <strain evidence="3">KCTC 52438</strain>
    </source>
</reference>
<dbReference type="SUPFAM" id="SSF54427">
    <property type="entry name" value="NTF2-like"/>
    <property type="match status" value="1"/>
</dbReference>
<dbReference type="Gene3D" id="3.10.450.50">
    <property type="match status" value="1"/>
</dbReference>
<name>A0ABV7HAC2_9GAMM</name>
<evidence type="ECO:0000313" key="2">
    <source>
        <dbReference type="EMBL" id="MFC3150854.1"/>
    </source>
</evidence>
<dbReference type="Pfam" id="PF12680">
    <property type="entry name" value="SnoaL_2"/>
    <property type="match status" value="1"/>
</dbReference>
<keyword evidence="3" id="KW-1185">Reference proteome</keyword>
<dbReference type="InterPro" id="IPR037401">
    <property type="entry name" value="SnoaL-like"/>
</dbReference>
<dbReference type="RefSeq" id="WP_386718423.1">
    <property type="nucleotide sequence ID" value="NZ_JBHRSZ010000002.1"/>
</dbReference>
<dbReference type="EMBL" id="JBHRSZ010000002">
    <property type="protein sequence ID" value="MFC3150854.1"/>
    <property type="molecule type" value="Genomic_DNA"/>
</dbReference>
<accession>A0ABV7HAC2</accession>
<sequence length="163" mass="19106">MAQQQTNEHKALIETLYRAFQAKDFKTMGECYHPDAYFKDEAFELRGKEIAAMWHMLVSRGKDLTLEFSVSEKAGNITAHWEPKYTFSQSGRYVHNIIDAEFEFKDGKISRHRDRFNFWRWSRQAIGAPGYLLGWSDFFHNKVRATAGGSLKDFIKKHPEYSN</sequence>
<evidence type="ECO:0000259" key="1">
    <source>
        <dbReference type="Pfam" id="PF12680"/>
    </source>
</evidence>
<comment type="caution">
    <text evidence="2">The sequence shown here is derived from an EMBL/GenBank/DDBJ whole genome shotgun (WGS) entry which is preliminary data.</text>
</comment>
<feature type="domain" description="SnoaL-like" evidence="1">
    <location>
        <begin position="14"/>
        <end position="112"/>
    </location>
</feature>
<protein>
    <submittedName>
        <fullName evidence="2">Nuclear transport factor 2 family protein</fullName>
    </submittedName>
</protein>
<organism evidence="2 3">
    <name type="scientific">Litoribrevibacter euphylliae</name>
    <dbReference type="NCBI Taxonomy" id="1834034"/>
    <lineage>
        <taxon>Bacteria</taxon>
        <taxon>Pseudomonadati</taxon>
        <taxon>Pseudomonadota</taxon>
        <taxon>Gammaproteobacteria</taxon>
        <taxon>Oceanospirillales</taxon>
        <taxon>Oceanospirillaceae</taxon>
        <taxon>Litoribrevibacter</taxon>
    </lineage>
</organism>
<gene>
    <name evidence="2" type="ORF">ACFOEK_07430</name>
</gene>
<evidence type="ECO:0000313" key="3">
    <source>
        <dbReference type="Proteomes" id="UP001595476"/>
    </source>
</evidence>